<gene>
    <name evidence="2" type="ORF">H9729_01925</name>
</gene>
<reference evidence="2" key="2">
    <citation type="submission" date="2021-04" db="EMBL/GenBank/DDBJ databases">
        <authorList>
            <person name="Gilroy R."/>
        </authorList>
    </citation>
    <scope>NUCLEOTIDE SEQUENCE</scope>
    <source>
        <strain evidence="2">1345</strain>
    </source>
</reference>
<evidence type="ECO:0000313" key="3">
    <source>
        <dbReference type="Proteomes" id="UP000886750"/>
    </source>
</evidence>
<dbReference type="EMBL" id="DXCQ01000020">
    <property type="protein sequence ID" value="HIY96423.1"/>
    <property type="molecule type" value="Genomic_DNA"/>
</dbReference>
<feature type="chain" id="PRO_5039439493" evidence="1">
    <location>
        <begin position="22"/>
        <end position="315"/>
    </location>
</feature>
<dbReference type="Proteomes" id="UP000886750">
    <property type="component" value="Unassembled WGS sequence"/>
</dbReference>
<sequence>MKKLICAVLALMLAFGLTMFAGCDNTPSATIRGNYSEVTSAEDWDKVAKALDVNAIFGDMSKEDWKFGISLNGQFGYSQTIGDEKNSIDASAEYDLSLAAGENGPDVKGAGSFDFAMSASESNTDTSLPDSMQGEIYNDAQYFYINSGESDSESDMPAKMKIDYMQLLSMIMGGLPFATSDTTAPAQGLTGEQLKTMFEQLPFVLEADFSVGTKLRLSLNDEAMESLILQISGQAEISAVTVEKSVLQIYLQLDENGAFKKATVNLGVIFDAPVSADSSEKVQTDLTGAVSVDTFSGTVTLPTDLDSYVDILGSM</sequence>
<name>A0A9D2CSN5_9FIRM</name>
<accession>A0A9D2CSN5</accession>
<evidence type="ECO:0000256" key="1">
    <source>
        <dbReference type="SAM" id="SignalP"/>
    </source>
</evidence>
<proteinExistence type="predicted"/>
<protein>
    <submittedName>
        <fullName evidence="2">Uncharacterized protein</fullName>
    </submittedName>
</protein>
<dbReference type="AlphaFoldDB" id="A0A9D2CSN5"/>
<evidence type="ECO:0000313" key="2">
    <source>
        <dbReference type="EMBL" id="HIY96423.1"/>
    </source>
</evidence>
<keyword evidence="1" id="KW-0732">Signal</keyword>
<reference evidence="2" key="1">
    <citation type="journal article" date="2021" name="PeerJ">
        <title>Extensive microbial diversity within the chicken gut microbiome revealed by metagenomics and culture.</title>
        <authorList>
            <person name="Gilroy R."/>
            <person name="Ravi A."/>
            <person name="Getino M."/>
            <person name="Pursley I."/>
            <person name="Horton D.L."/>
            <person name="Alikhan N.F."/>
            <person name="Baker D."/>
            <person name="Gharbi K."/>
            <person name="Hall N."/>
            <person name="Watson M."/>
            <person name="Adriaenssens E.M."/>
            <person name="Foster-Nyarko E."/>
            <person name="Jarju S."/>
            <person name="Secka A."/>
            <person name="Antonio M."/>
            <person name="Oren A."/>
            <person name="Chaudhuri R.R."/>
            <person name="La Ragione R."/>
            <person name="Hildebrand F."/>
            <person name="Pallen M.J."/>
        </authorList>
    </citation>
    <scope>NUCLEOTIDE SEQUENCE</scope>
    <source>
        <strain evidence="2">1345</strain>
    </source>
</reference>
<dbReference type="PROSITE" id="PS51257">
    <property type="entry name" value="PROKAR_LIPOPROTEIN"/>
    <property type="match status" value="1"/>
</dbReference>
<feature type="signal peptide" evidence="1">
    <location>
        <begin position="1"/>
        <end position="21"/>
    </location>
</feature>
<organism evidence="2 3">
    <name type="scientific">Candidatus Borkfalkia excrementigallinarum</name>
    <dbReference type="NCBI Taxonomy" id="2838506"/>
    <lineage>
        <taxon>Bacteria</taxon>
        <taxon>Bacillati</taxon>
        <taxon>Bacillota</taxon>
        <taxon>Clostridia</taxon>
        <taxon>Christensenellales</taxon>
        <taxon>Christensenellaceae</taxon>
        <taxon>Candidatus Borkfalkia</taxon>
    </lineage>
</organism>
<comment type="caution">
    <text evidence="2">The sequence shown here is derived from an EMBL/GenBank/DDBJ whole genome shotgun (WGS) entry which is preliminary data.</text>
</comment>